<evidence type="ECO:0000313" key="10">
    <source>
        <dbReference type="Proteomes" id="UP000001593"/>
    </source>
</evidence>
<feature type="transmembrane region" description="Helical" evidence="7">
    <location>
        <begin position="43"/>
        <end position="64"/>
    </location>
</feature>
<sequence length="421" mass="45266">MYAVRTCLSVAIVAMVSNSTVLINGKKTVKPPEFAWSSEMQGLVLGSFYYGYAVLQIPAGWAVLKIGGKPIFGFGILVASVLALVTPPIVKQSFIVFICLRIAQGLSLGLIASAHHCIWATWSPIFERASLLTIAGSGTLVGTIVTMPVTGLLCDSPKGWPLAFYFIGSLGVLWFIAWQYFMYETPQDHPTITQAEIEFIGVPWNIDEATKSVVPWASILCSTPVWAANFTMFISDWCFYSMLICIPLFMKQVLHFSLSETGFVSALPFVLMTIVSPVSGMYADRLRARGVLSTGAIRKIFQCAGLAASSCFVVAVGYESKPFLSLALLTLGIGSFGLIAAGVGPNLIDLSPKYAGLLMGFSNTMGSLSGFLAPGVVGVLTVHGTLEEWRLVFWLTAVLSLAGILVYVAFGSGKKQSWADN</sequence>
<dbReference type="InterPro" id="IPR036259">
    <property type="entry name" value="MFS_trans_sf"/>
</dbReference>
<evidence type="ECO:0000256" key="2">
    <source>
        <dbReference type="ARBA" id="ARBA00022448"/>
    </source>
</evidence>
<dbReference type="Gene3D" id="1.20.1250.20">
    <property type="entry name" value="MFS general substrate transporter like domains"/>
    <property type="match status" value="2"/>
</dbReference>
<dbReference type="InterPro" id="IPR011701">
    <property type="entry name" value="MFS"/>
</dbReference>
<evidence type="ECO:0000256" key="3">
    <source>
        <dbReference type="ARBA" id="ARBA00022692"/>
    </source>
</evidence>
<evidence type="ECO:0000256" key="4">
    <source>
        <dbReference type="ARBA" id="ARBA00022847"/>
    </source>
</evidence>
<dbReference type="Pfam" id="PF07690">
    <property type="entry name" value="MFS_1"/>
    <property type="match status" value="1"/>
</dbReference>
<feature type="transmembrane region" description="Helical" evidence="7">
    <location>
        <begin position="391"/>
        <end position="410"/>
    </location>
</feature>
<evidence type="ECO:0000256" key="1">
    <source>
        <dbReference type="ARBA" id="ARBA00004141"/>
    </source>
</evidence>
<organism evidence="9 10">
    <name type="scientific">Nematostella vectensis</name>
    <name type="common">Starlet sea anemone</name>
    <dbReference type="NCBI Taxonomy" id="45351"/>
    <lineage>
        <taxon>Eukaryota</taxon>
        <taxon>Metazoa</taxon>
        <taxon>Cnidaria</taxon>
        <taxon>Anthozoa</taxon>
        <taxon>Hexacorallia</taxon>
        <taxon>Actiniaria</taxon>
        <taxon>Edwardsiidae</taxon>
        <taxon>Nematostella</taxon>
    </lineage>
</organism>
<dbReference type="PANTHER" id="PTHR11662">
    <property type="entry name" value="SOLUTE CARRIER FAMILY 17"/>
    <property type="match status" value="1"/>
</dbReference>
<feature type="transmembrane region" description="Helical" evidence="7">
    <location>
        <begin position="355"/>
        <end position="379"/>
    </location>
</feature>
<dbReference type="EMBL" id="DS469879">
    <property type="protein sequence ID" value="EDO31712.1"/>
    <property type="molecule type" value="Genomic_DNA"/>
</dbReference>
<evidence type="ECO:0000259" key="8">
    <source>
        <dbReference type="PROSITE" id="PS50850"/>
    </source>
</evidence>
<feature type="transmembrane region" description="Helical" evidence="7">
    <location>
        <begin position="162"/>
        <end position="181"/>
    </location>
</feature>
<dbReference type="KEGG" id="nve:5502634"/>
<dbReference type="PANTHER" id="PTHR11662:SF399">
    <property type="entry name" value="FI19708P1-RELATED"/>
    <property type="match status" value="1"/>
</dbReference>
<proteinExistence type="predicted"/>
<evidence type="ECO:0000256" key="6">
    <source>
        <dbReference type="ARBA" id="ARBA00023136"/>
    </source>
</evidence>
<keyword evidence="4" id="KW-0769">Symport</keyword>
<dbReference type="GO" id="GO:0016020">
    <property type="term" value="C:membrane"/>
    <property type="evidence" value="ECO:0000318"/>
    <property type="project" value="GO_Central"/>
</dbReference>
<feature type="transmembrane region" description="Helical" evidence="7">
    <location>
        <begin position="226"/>
        <end position="250"/>
    </location>
</feature>
<feature type="domain" description="Major facilitator superfamily (MFS) profile" evidence="8">
    <location>
        <begin position="1"/>
        <end position="415"/>
    </location>
</feature>
<feature type="transmembrane region" description="Helical" evidence="7">
    <location>
        <begin position="71"/>
        <end position="89"/>
    </location>
</feature>
<dbReference type="InterPro" id="IPR020846">
    <property type="entry name" value="MFS_dom"/>
</dbReference>
<feature type="transmembrane region" description="Helical" evidence="7">
    <location>
        <begin position="131"/>
        <end position="150"/>
    </location>
</feature>
<feature type="transmembrane region" description="Helical" evidence="7">
    <location>
        <begin position="300"/>
        <end position="318"/>
    </location>
</feature>
<dbReference type="OrthoDB" id="2985014at2759"/>
<dbReference type="HOGENOM" id="CLU_001265_5_0_1"/>
<dbReference type="GO" id="GO:0022857">
    <property type="term" value="F:transmembrane transporter activity"/>
    <property type="evidence" value="ECO:0000318"/>
    <property type="project" value="GO_Central"/>
</dbReference>
<evidence type="ECO:0000313" key="9">
    <source>
        <dbReference type="EMBL" id="EDO31712.1"/>
    </source>
</evidence>
<keyword evidence="3 7" id="KW-0812">Transmembrane</keyword>
<dbReference type="STRING" id="45351.A7SX51"/>
<evidence type="ECO:0000256" key="5">
    <source>
        <dbReference type="ARBA" id="ARBA00022989"/>
    </source>
</evidence>
<feature type="transmembrane region" description="Helical" evidence="7">
    <location>
        <begin position="324"/>
        <end position="343"/>
    </location>
</feature>
<dbReference type="OMA" id="ICIPLFM"/>
<comment type="subcellular location">
    <subcellularLocation>
        <location evidence="1">Membrane</location>
        <topology evidence="1">Multi-pass membrane protein</topology>
    </subcellularLocation>
</comment>
<reference evidence="9 10" key="1">
    <citation type="journal article" date="2007" name="Science">
        <title>Sea anemone genome reveals ancestral eumetazoan gene repertoire and genomic organization.</title>
        <authorList>
            <person name="Putnam N.H."/>
            <person name="Srivastava M."/>
            <person name="Hellsten U."/>
            <person name="Dirks B."/>
            <person name="Chapman J."/>
            <person name="Salamov A."/>
            <person name="Terry A."/>
            <person name="Shapiro H."/>
            <person name="Lindquist E."/>
            <person name="Kapitonov V.V."/>
            <person name="Jurka J."/>
            <person name="Genikhovich G."/>
            <person name="Grigoriev I.V."/>
            <person name="Lucas S.M."/>
            <person name="Steele R.E."/>
            <person name="Finnerty J.R."/>
            <person name="Technau U."/>
            <person name="Martindale M.Q."/>
            <person name="Rokhsar D.S."/>
        </authorList>
    </citation>
    <scope>NUCLEOTIDE SEQUENCE [LARGE SCALE GENOMIC DNA]</scope>
    <source>
        <strain evidence="10">CH2 X CH6</strain>
    </source>
</reference>
<dbReference type="FunFam" id="1.20.1250.20:FF:000003">
    <property type="entry name" value="Solute carrier family 17 member 3"/>
    <property type="match status" value="1"/>
</dbReference>
<evidence type="ECO:0000256" key="7">
    <source>
        <dbReference type="SAM" id="Phobius"/>
    </source>
</evidence>
<dbReference type="InterPro" id="IPR050382">
    <property type="entry name" value="MFS_Na/Anion_cotransporter"/>
</dbReference>
<dbReference type="PhylomeDB" id="A7SX51"/>
<keyword evidence="2" id="KW-0813">Transport</keyword>
<protein>
    <recommendedName>
        <fullName evidence="8">Major facilitator superfamily (MFS) profile domain-containing protein</fullName>
    </recommendedName>
</protein>
<feature type="transmembrane region" description="Helical" evidence="7">
    <location>
        <begin position="262"/>
        <end position="279"/>
    </location>
</feature>
<dbReference type="PROSITE" id="PS50850">
    <property type="entry name" value="MFS"/>
    <property type="match status" value="1"/>
</dbReference>
<dbReference type="InParanoid" id="A7SX51"/>
<keyword evidence="5 7" id="KW-1133">Transmembrane helix</keyword>
<dbReference type="GO" id="GO:0015293">
    <property type="term" value="F:symporter activity"/>
    <property type="evidence" value="ECO:0007669"/>
    <property type="project" value="UniProtKB-KW"/>
</dbReference>
<dbReference type="FunFam" id="1.20.1250.20:FF:001324">
    <property type="entry name" value="Sodium/phosphate transporter, putative"/>
    <property type="match status" value="1"/>
</dbReference>
<dbReference type="AlphaFoldDB" id="A7SX51"/>
<keyword evidence="6 7" id="KW-0472">Membrane</keyword>
<accession>A7SX51</accession>
<dbReference type="eggNOG" id="KOG2532">
    <property type="taxonomic scope" value="Eukaryota"/>
</dbReference>
<gene>
    <name evidence="9" type="ORF">NEMVEDRAFT_v1g194407</name>
</gene>
<name>A7SX51_NEMVE</name>
<dbReference type="SUPFAM" id="SSF103473">
    <property type="entry name" value="MFS general substrate transporter"/>
    <property type="match status" value="1"/>
</dbReference>
<dbReference type="Proteomes" id="UP000001593">
    <property type="component" value="Unassembled WGS sequence"/>
</dbReference>
<keyword evidence="10" id="KW-1185">Reference proteome</keyword>